<dbReference type="SMART" id="SM00091">
    <property type="entry name" value="PAS"/>
    <property type="match status" value="4"/>
</dbReference>
<feature type="domain" description="PAS" evidence="2">
    <location>
        <begin position="80"/>
        <end position="127"/>
    </location>
</feature>
<dbReference type="InterPro" id="IPR029787">
    <property type="entry name" value="Nucleotide_cyclase"/>
</dbReference>
<dbReference type="Gene3D" id="3.20.20.450">
    <property type="entry name" value="EAL domain"/>
    <property type="match status" value="1"/>
</dbReference>
<dbReference type="InterPro" id="IPR012226">
    <property type="entry name" value="Diguanyl_cyclase/Pdiesterase"/>
</dbReference>
<evidence type="ECO:0000256" key="1">
    <source>
        <dbReference type="ARBA" id="ARBA00051114"/>
    </source>
</evidence>
<dbReference type="PIRSF" id="PIRSF005925">
    <property type="entry name" value="Dos"/>
    <property type="match status" value="1"/>
</dbReference>
<dbReference type="PROSITE" id="PS50887">
    <property type="entry name" value="GGDEF"/>
    <property type="match status" value="1"/>
</dbReference>
<dbReference type="PANTHER" id="PTHR44757">
    <property type="entry name" value="DIGUANYLATE CYCLASE DGCP"/>
    <property type="match status" value="1"/>
</dbReference>
<dbReference type="PROSITE" id="PS50883">
    <property type="entry name" value="EAL"/>
    <property type="match status" value="1"/>
</dbReference>
<dbReference type="Gene3D" id="3.30.450.20">
    <property type="entry name" value="PAS domain"/>
    <property type="match status" value="4"/>
</dbReference>
<evidence type="ECO:0000259" key="5">
    <source>
        <dbReference type="PROSITE" id="PS50887"/>
    </source>
</evidence>
<feature type="domain" description="GGDEF" evidence="5">
    <location>
        <begin position="569"/>
        <end position="702"/>
    </location>
</feature>
<dbReference type="SMART" id="SM00267">
    <property type="entry name" value="GGDEF"/>
    <property type="match status" value="1"/>
</dbReference>
<dbReference type="InterPro" id="IPR000160">
    <property type="entry name" value="GGDEF_dom"/>
</dbReference>
<sequence length="973" mass="106748">MEKMNRPLPAAYLGLLATAAVLAAPWLPWWLLGGLALGLGLAVWGVAKGSSAQAEAGALDHLAGFVEQSLVGVYLLDADRIIYGNQAMADMLGIAREALSDLPLSQIIYPADLNLVRENVRRRLSGELRSLRYGFRFLRADGTLGHCEVHSRVTQMQGRALVVGVMIDVSERAEAQQELALYARAFEASGEAMLVTTADGRIVALNPAMQALAGQPREALLGQLALSLEADAASAGLAQIIQAAEQAGRWQGEYCLQSRQGLRHSTMLSISALRNAEQAVTHYVAILSDLSQAKAAERALQESERKFRAFVELSLVGIFVIQAGRLVYANPKLLEMLGYASLDALPQRTLSALSSLDTAGEPDSLRYTFRLEHCAGHALWLEAHGRHFDYEGQPAVIGTALDVSQRVESERQGRLAERVFESASEGILITDADNCIVAVNPAFTRITGYEPADALGKHSRMLMGQGSRAAFNQDMREHLFRDGYWQGEMRDRRKNGEWYPVWMSISAVRDEAGQISNFVGVFTDYTSRKETENRLHYLANHDGLTGLLNRHGLLSSLRHEVEQARIQREQLAVLFLDLDRFKAINDTLGHGAGDRLLVAATERLRYQLKNRDLIGRLGGDEFTVVLDGIAGPEVAVEVAQRVVRAMAQPFVIDGHEMFVTASVGVALYPGDGADAQTLLKNADIAMYQAKERGRSTYQFFDKAMNAQAFEHLLLENSLRHALDRGEFELHYQPQVATQSGEIVGVEALIRWRHPELGLLSPAKFIPLAEQNGLIVAIGSWVLEEACRQGRAWLDAGLGLQHIAVNLSARQFASGDLLDTVDAALLDSQLPAAMLELEITESTIMQNPQEAAVLLQRLRERGVVLSIDDFGTGHSSLVSLKQYPLDSLKIDRGFVQGLPNDEDDQAITETIIAIARKMRLKVVAEGVETPEQLAYLRDAGCELAQGYLLGRPQPAYVLQSLLQRREPGQLPGAN</sequence>
<dbReference type="Pfam" id="PF13426">
    <property type="entry name" value="PAS_9"/>
    <property type="match status" value="1"/>
</dbReference>
<dbReference type="Pfam" id="PF00563">
    <property type="entry name" value="EAL"/>
    <property type="match status" value="1"/>
</dbReference>
<dbReference type="InterPro" id="IPR001633">
    <property type="entry name" value="EAL_dom"/>
</dbReference>
<feature type="domain" description="EAL" evidence="4">
    <location>
        <begin position="711"/>
        <end position="965"/>
    </location>
</feature>
<reference evidence="6 7" key="1">
    <citation type="submission" date="2016-11" db="EMBL/GenBank/DDBJ databases">
        <authorList>
            <person name="Jaros S."/>
            <person name="Januszkiewicz K."/>
            <person name="Wedrychowicz H."/>
        </authorList>
    </citation>
    <scope>NUCLEOTIDE SEQUENCE [LARGE SCALE GENOMIC DNA]</scope>
    <source>
        <strain evidence="6 7">DSM 18899</strain>
    </source>
</reference>
<dbReference type="PANTHER" id="PTHR44757:SF2">
    <property type="entry name" value="BIOFILM ARCHITECTURE MAINTENANCE PROTEIN MBAA"/>
    <property type="match status" value="1"/>
</dbReference>
<feature type="domain" description="PAC" evidence="3">
    <location>
        <begin position="485"/>
        <end position="537"/>
    </location>
</feature>
<dbReference type="GO" id="GO:0071111">
    <property type="term" value="F:cyclic-guanylate-specific phosphodiesterase activity"/>
    <property type="evidence" value="ECO:0007669"/>
    <property type="project" value="UniProtKB-EC"/>
</dbReference>
<dbReference type="Gene3D" id="3.30.70.270">
    <property type="match status" value="1"/>
</dbReference>
<dbReference type="Pfam" id="PF00990">
    <property type="entry name" value="GGDEF"/>
    <property type="match status" value="1"/>
</dbReference>
<dbReference type="Pfam" id="PF13188">
    <property type="entry name" value="PAS_8"/>
    <property type="match status" value="1"/>
</dbReference>
<dbReference type="CDD" id="cd01949">
    <property type="entry name" value="GGDEF"/>
    <property type="match status" value="1"/>
</dbReference>
<dbReference type="PROSITE" id="PS50113">
    <property type="entry name" value="PAC"/>
    <property type="match status" value="3"/>
</dbReference>
<gene>
    <name evidence="6" type="ORF">SAMN02745887_02388</name>
</gene>
<dbReference type="STRING" id="1121279.SAMN02745887_02388"/>
<evidence type="ECO:0000259" key="4">
    <source>
        <dbReference type="PROSITE" id="PS50883"/>
    </source>
</evidence>
<evidence type="ECO:0000313" key="6">
    <source>
        <dbReference type="EMBL" id="SFZ77384.1"/>
    </source>
</evidence>
<dbReference type="GO" id="GO:0006355">
    <property type="term" value="P:regulation of DNA-templated transcription"/>
    <property type="evidence" value="ECO:0007669"/>
    <property type="project" value="InterPro"/>
</dbReference>
<dbReference type="NCBIfam" id="TIGR00254">
    <property type="entry name" value="GGDEF"/>
    <property type="match status" value="1"/>
</dbReference>
<dbReference type="CDD" id="cd01948">
    <property type="entry name" value="EAL"/>
    <property type="match status" value="1"/>
</dbReference>
<dbReference type="Pfam" id="PF00989">
    <property type="entry name" value="PAS"/>
    <property type="match status" value="1"/>
</dbReference>
<dbReference type="NCBIfam" id="TIGR00229">
    <property type="entry name" value="sensory_box"/>
    <property type="match status" value="4"/>
</dbReference>
<feature type="domain" description="PAS" evidence="2">
    <location>
        <begin position="412"/>
        <end position="457"/>
    </location>
</feature>
<dbReference type="InterPro" id="IPR001610">
    <property type="entry name" value="PAC"/>
</dbReference>
<evidence type="ECO:0000259" key="3">
    <source>
        <dbReference type="PROSITE" id="PS50113"/>
    </source>
</evidence>
<dbReference type="Pfam" id="PF08447">
    <property type="entry name" value="PAS_3"/>
    <property type="match status" value="1"/>
</dbReference>
<dbReference type="FunFam" id="3.20.20.450:FF:000001">
    <property type="entry name" value="Cyclic di-GMP phosphodiesterase yahA"/>
    <property type="match status" value="1"/>
</dbReference>
<organism evidence="6 7">
    <name type="scientific">Chitinimonas taiwanensis DSM 18899</name>
    <dbReference type="NCBI Taxonomy" id="1121279"/>
    <lineage>
        <taxon>Bacteria</taxon>
        <taxon>Pseudomonadati</taxon>
        <taxon>Pseudomonadota</taxon>
        <taxon>Betaproteobacteria</taxon>
        <taxon>Neisseriales</taxon>
        <taxon>Chitinibacteraceae</taxon>
        <taxon>Chitinimonas</taxon>
    </lineage>
</organism>
<feature type="domain" description="PAC" evidence="3">
    <location>
        <begin position="131"/>
        <end position="181"/>
    </location>
</feature>
<dbReference type="PROSITE" id="PS50112">
    <property type="entry name" value="PAS"/>
    <property type="match status" value="3"/>
</dbReference>
<dbReference type="Proteomes" id="UP000186513">
    <property type="component" value="Unassembled WGS sequence"/>
</dbReference>
<dbReference type="FunFam" id="3.30.70.270:FF:000001">
    <property type="entry name" value="Diguanylate cyclase domain protein"/>
    <property type="match status" value="1"/>
</dbReference>
<dbReference type="InterPro" id="IPR052155">
    <property type="entry name" value="Biofilm_reg_signaling"/>
</dbReference>
<dbReference type="SMART" id="SM00052">
    <property type="entry name" value="EAL"/>
    <property type="match status" value="1"/>
</dbReference>
<dbReference type="InterPro" id="IPR043128">
    <property type="entry name" value="Rev_trsase/Diguanyl_cyclase"/>
</dbReference>
<dbReference type="InterPro" id="IPR000014">
    <property type="entry name" value="PAS"/>
</dbReference>
<dbReference type="AlphaFoldDB" id="A0A1K2HKN8"/>
<dbReference type="InterPro" id="IPR013767">
    <property type="entry name" value="PAS_fold"/>
</dbReference>
<proteinExistence type="predicted"/>
<dbReference type="InterPro" id="IPR000700">
    <property type="entry name" value="PAS-assoc_C"/>
</dbReference>
<dbReference type="SUPFAM" id="SSF55785">
    <property type="entry name" value="PYP-like sensor domain (PAS domain)"/>
    <property type="match status" value="4"/>
</dbReference>
<dbReference type="SMART" id="SM00086">
    <property type="entry name" value="PAC"/>
    <property type="match status" value="4"/>
</dbReference>
<dbReference type="InterPro" id="IPR035919">
    <property type="entry name" value="EAL_sf"/>
</dbReference>
<protein>
    <submittedName>
        <fullName evidence="6">PAS domain S-box-containing protein/diguanylate cyclase (GGDEF) domain-containing protein</fullName>
    </submittedName>
</protein>
<name>A0A1K2HKN8_9NEIS</name>
<keyword evidence="7" id="KW-1185">Reference proteome</keyword>
<dbReference type="SUPFAM" id="SSF55073">
    <property type="entry name" value="Nucleotide cyclase"/>
    <property type="match status" value="1"/>
</dbReference>
<dbReference type="InterPro" id="IPR013655">
    <property type="entry name" value="PAS_fold_3"/>
</dbReference>
<dbReference type="InterPro" id="IPR035965">
    <property type="entry name" value="PAS-like_dom_sf"/>
</dbReference>
<dbReference type="SUPFAM" id="SSF141868">
    <property type="entry name" value="EAL domain-like"/>
    <property type="match status" value="1"/>
</dbReference>
<feature type="domain" description="PAC" evidence="3">
    <location>
        <begin position="250"/>
        <end position="302"/>
    </location>
</feature>
<dbReference type="CDD" id="cd00130">
    <property type="entry name" value="PAS"/>
    <property type="match status" value="3"/>
</dbReference>
<evidence type="ECO:0000259" key="2">
    <source>
        <dbReference type="PROSITE" id="PS50112"/>
    </source>
</evidence>
<dbReference type="GO" id="GO:0071732">
    <property type="term" value="P:cellular response to nitric oxide"/>
    <property type="evidence" value="ECO:0007669"/>
    <property type="project" value="UniProtKB-ARBA"/>
</dbReference>
<evidence type="ECO:0000313" key="7">
    <source>
        <dbReference type="Proteomes" id="UP000186513"/>
    </source>
</evidence>
<dbReference type="EMBL" id="FPKR01000009">
    <property type="protein sequence ID" value="SFZ77384.1"/>
    <property type="molecule type" value="Genomic_DNA"/>
</dbReference>
<comment type="catalytic activity">
    <reaction evidence="1">
        <text>3',3'-c-di-GMP + H2O = 5'-phosphoguanylyl(3'-&gt;5')guanosine + H(+)</text>
        <dbReference type="Rhea" id="RHEA:24902"/>
        <dbReference type="ChEBI" id="CHEBI:15377"/>
        <dbReference type="ChEBI" id="CHEBI:15378"/>
        <dbReference type="ChEBI" id="CHEBI:58754"/>
        <dbReference type="ChEBI" id="CHEBI:58805"/>
        <dbReference type="EC" id="3.1.4.52"/>
    </reaction>
    <physiologicalReaction direction="left-to-right" evidence="1">
        <dbReference type="Rhea" id="RHEA:24903"/>
    </physiologicalReaction>
</comment>
<accession>A0A1K2HKN8</accession>
<feature type="domain" description="PAS" evidence="2">
    <location>
        <begin position="178"/>
        <end position="223"/>
    </location>
</feature>